<reference evidence="2 3" key="1">
    <citation type="journal article" date="2015" name="Biol. Direct">
        <title>Babela massiliensis, a representative of a widespread bacterial phylum with unusual adaptations to parasitism in amoebae.</title>
        <authorList>
            <person name="Pagnier I."/>
            <person name="Yutin N."/>
            <person name="Croce O."/>
            <person name="Makarova K.S."/>
            <person name="Wolf Y.I."/>
            <person name="Benamar S."/>
            <person name="Raoult D."/>
            <person name="Koonin E.V."/>
            <person name="La Scola B."/>
        </authorList>
    </citation>
    <scope>NUCLEOTIDE SEQUENCE [LARGE SCALE GENOMIC DNA]</scope>
    <source>
        <strain evidence="3">BABL1</strain>
    </source>
</reference>
<organism evidence="2 3">
    <name type="scientific">Candidatus Babela massiliensis</name>
    <dbReference type="NCBI Taxonomy" id="673862"/>
    <lineage>
        <taxon>Bacteria</taxon>
        <taxon>Candidatus Babelota</taxon>
        <taxon>Candidatus Babeliae</taxon>
        <taxon>Candidatus Babeliales</taxon>
        <taxon>Candidatus Babeliaceae</taxon>
        <taxon>Candidatus Babela</taxon>
    </lineage>
</organism>
<dbReference type="Proteomes" id="UP000018769">
    <property type="component" value="Chromosome I"/>
</dbReference>
<name>V6DI09_9BACT</name>
<accession>V6DI09</accession>
<evidence type="ECO:0000256" key="1">
    <source>
        <dbReference type="SAM" id="Phobius"/>
    </source>
</evidence>
<evidence type="ECO:0000313" key="3">
    <source>
        <dbReference type="Proteomes" id="UP000018769"/>
    </source>
</evidence>
<feature type="transmembrane region" description="Helical" evidence="1">
    <location>
        <begin position="21"/>
        <end position="41"/>
    </location>
</feature>
<dbReference type="KEGG" id="dpb:BABL1_gene_860"/>
<keyword evidence="1" id="KW-0472">Membrane</keyword>
<keyword evidence="1" id="KW-0812">Transmembrane</keyword>
<gene>
    <name evidence="2" type="ORF">BABL1_gene_860</name>
</gene>
<dbReference type="STRING" id="673862.BABL1_gene_860"/>
<dbReference type="EMBL" id="HG793133">
    <property type="protein sequence ID" value="CDK30166.1"/>
    <property type="molecule type" value="Genomic_DNA"/>
</dbReference>
<dbReference type="HOGENOM" id="CLU_1977486_0_0_7"/>
<evidence type="ECO:0000313" key="2">
    <source>
        <dbReference type="EMBL" id="CDK30166.1"/>
    </source>
</evidence>
<dbReference type="AlphaFoldDB" id="V6DI09"/>
<keyword evidence="3" id="KW-1185">Reference proteome</keyword>
<proteinExistence type="predicted"/>
<protein>
    <submittedName>
        <fullName evidence="2">Tfp pilus assembly protein PilV</fullName>
    </submittedName>
</protein>
<keyword evidence="1" id="KW-1133">Transmembrane helix</keyword>
<sequence length="126" mass="14816">MINMSIFNFSLSRRQSQLKGFLLLEISITIVMVMVISLYLFKWYSMVINNHTLFIKKSNALMMASNVIEKIRSDKKINKLTYNEGDFDIDVKLEKVKQLNNFYWLKVTVGFNNNLEHIIFKTGLIL</sequence>